<organism evidence="15 16">
    <name type="scientific">[Ruminococcus] torques</name>
    <dbReference type="NCBI Taxonomy" id="33039"/>
    <lineage>
        <taxon>Bacteria</taxon>
        <taxon>Bacillati</taxon>
        <taxon>Bacillota</taxon>
        <taxon>Clostridia</taxon>
        <taxon>Lachnospirales</taxon>
        <taxon>Lachnospiraceae</taxon>
        <taxon>Mediterraneibacter</taxon>
    </lineage>
</organism>
<evidence type="ECO:0000256" key="12">
    <source>
        <dbReference type="NCBIfam" id="TIGR04265"/>
    </source>
</evidence>
<dbReference type="InterPro" id="IPR025202">
    <property type="entry name" value="PLD-like_dom"/>
</dbReference>
<evidence type="ECO:0000256" key="6">
    <source>
        <dbReference type="ARBA" id="ARBA00022737"/>
    </source>
</evidence>
<evidence type="ECO:0000256" key="2">
    <source>
        <dbReference type="ARBA" id="ARBA00022475"/>
    </source>
</evidence>
<protein>
    <recommendedName>
        <fullName evidence="12">Cardiolipin synthase</fullName>
        <ecNumber evidence="12">2.7.8.-</ecNumber>
    </recommendedName>
</protein>
<dbReference type="GO" id="GO:0008808">
    <property type="term" value="F:cardiolipin synthase activity"/>
    <property type="evidence" value="ECO:0007669"/>
    <property type="project" value="UniProtKB-UniRule"/>
</dbReference>
<dbReference type="InterPro" id="IPR027379">
    <property type="entry name" value="CLS_N"/>
</dbReference>
<evidence type="ECO:0000256" key="3">
    <source>
        <dbReference type="ARBA" id="ARBA00022516"/>
    </source>
</evidence>
<evidence type="ECO:0000256" key="7">
    <source>
        <dbReference type="ARBA" id="ARBA00022989"/>
    </source>
</evidence>
<dbReference type="EMBL" id="CZBX01000008">
    <property type="protein sequence ID" value="CUQ89290.1"/>
    <property type="molecule type" value="Genomic_DNA"/>
</dbReference>
<dbReference type="Pfam" id="PF13091">
    <property type="entry name" value="PLDc_2"/>
    <property type="match status" value="2"/>
</dbReference>
<keyword evidence="4 15" id="KW-0808">Transferase</keyword>
<evidence type="ECO:0000256" key="9">
    <source>
        <dbReference type="ARBA" id="ARBA00023136"/>
    </source>
</evidence>
<evidence type="ECO:0000313" key="16">
    <source>
        <dbReference type="Proteomes" id="UP000078383"/>
    </source>
</evidence>
<proteinExistence type="predicted"/>
<dbReference type="GO" id="GO:0032049">
    <property type="term" value="P:cardiolipin biosynthetic process"/>
    <property type="evidence" value="ECO:0007669"/>
    <property type="project" value="UniProtKB-UniRule"/>
</dbReference>
<dbReference type="InterPro" id="IPR022924">
    <property type="entry name" value="Cardiolipin_synthase"/>
</dbReference>
<dbReference type="Proteomes" id="UP000078383">
    <property type="component" value="Unassembled WGS sequence"/>
</dbReference>
<sequence>MIGFSVFLCKEKIAIIKRKREKGHVDLSSSTLEGKKKTENGTKRLIFTAVSILLEIVFLLFLFTKVSEYATIIDWATRIVAIFLVLGLYSMDKTSSMKMPWIILMLAFPILGVSLYLLVGLNGSTKKMRARYEEIDKKLLPYLPDNRQILEWMKEESPQAGAIASYLTNYSCYPVYQNTDVTYYDEAIKGLDAQLEDLSKAEKFIFMEYHAIEDEEAWQRIQTVLEDRVKAGVEVRIFYDDMGSIWFVNMDFATKLKSLGIKCRVFNPILPGLNMFLNNRDHRKITVIDGKVAYTGGYNLANEYFNITHPYGIWKDTGIRMEGDAVKSMTVAFLEMWNAAGNVKSKELVPEKYVINHAYQAQQRGYVQPYADSPLDGEQVGEEVYISMANKAEKYCWFITPYLIITDEMTHALTLAAKRGVDVRIITPGIPDKKMVYSVTRSFYHNLVKHGVRIYEWTPGFCHAKMSVADDKMATCGTINLDYRSLYHHFENGCFLADCDAVLEIRDDLIRTMGESREVTEQYKEGRSAGLRLGQLILRLFAELL</sequence>
<evidence type="ECO:0000256" key="10">
    <source>
        <dbReference type="ARBA" id="ARBA00023209"/>
    </source>
</evidence>
<evidence type="ECO:0000256" key="13">
    <source>
        <dbReference type="SAM" id="Phobius"/>
    </source>
</evidence>
<evidence type="ECO:0000259" key="14">
    <source>
        <dbReference type="PROSITE" id="PS50035"/>
    </source>
</evidence>
<dbReference type="CDD" id="cd09160">
    <property type="entry name" value="PLDc_SMU_988_like_2"/>
    <property type="match status" value="1"/>
</dbReference>
<dbReference type="GO" id="GO:0005886">
    <property type="term" value="C:plasma membrane"/>
    <property type="evidence" value="ECO:0007669"/>
    <property type="project" value="UniProtKB-SubCell"/>
</dbReference>
<feature type="domain" description="PLD phosphodiesterase" evidence="14">
    <location>
        <begin position="277"/>
        <end position="304"/>
    </location>
</feature>
<evidence type="ECO:0000256" key="1">
    <source>
        <dbReference type="ARBA" id="ARBA00004651"/>
    </source>
</evidence>
<evidence type="ECO:0000256" key="11">
    <source>
        <dbReference type="ARBA" id="ARBA00023264"/>
    </source>
</evidence>
<gene>
    <name evidence="15" type="primary">cls_1</name>
    <name evidence="15" type="ORF">ERS852502_01941</name>
</gene>
<feature type="transmembrane region" description="Helical" evidence="13">
    <location>
        <begin position="101"/>
        <end position="121"/>
    </location>
</feature>
<dbReference type="PANTHER" id="PTHR21248:SF22">
    <property type="entry name" value="PHOSPHOLIPASE D"/>
    <property type="match status" value="1"/>
</dbReference>
<keyword evidence="5 13" id="KW-0812">Transmembrane</keyword>
<dbReference type="CDD" id="cd09154">
    <property type="entry name" value="PLDc_SMU_988_like_1"/>
    <property type="match status" value="1"/>
</dbReference>
<feature type="transmembrane region" description="Helical" evidence="13">
    <location>
        <begin position="45"/>
        <end position="63"/>
    </location>
</feature>
<keyword evidence="10" id="KW-0594">Phospholipid biosynthesis</keyword>
<name>A0A175A1H8_9FIRM</name>
<feature type="transmembrane region" description="Helical" evidence="13">
    <location>
        <begin position="69"/>
        <end position="89"/>
    </location>
</feature>
<evidence type="ECO:0000313" key="15">
    <source>
        <dbReference type="EMBL" id="CUQ89290.1"/>
    </source>
</evidence>
<evidence type="ECO:0000256" key="8">
    <source>
        <dbReference type="ARBA" id="ARBA00023098"/>
    </source>
</evidence>
<dbReference type="PANTHER" id="PTHR21248">
    <property type="entry name" value="CARDIOLIPIN SYNTHASE"/>
    <property type="match status" value="1"/>
</dbReference>
<keyword evidence="2" id="KW-1003">Cell membrane</keyword>
<dbReference type="SMART" id="SM00155">
    <property type="entry name" value="PLDc"/>
    <property type="match status" value="2"/>
</dbReference>
<evidence type="ECO:0000256" key="4">
    <source>
        <dbReference type="ARBA" id="ARBA00022679"/>
    </source>
</evidence>
<reference evidence="15 16" key="1">
    <citation type="submission" date="2015-09" db="EMBL/GenBank/DDBJ databases">
        <authorList>
            <consortium name="Pathogen Informatics"/>
        </authorList>
    </citation>
    <scope>NUCLEOTIDE SEQUENCE [LARGE SCALE GENOMIC DNA]</scope>
    <source>
        <strain evidence="15 16">2789STDY5834889</strain>
    </source>
</reference>
<dbReference type="EC" id="2.7.8.-" evidence="12"/>
<dbReference type="Pfam" id="PF13396">
    <property type="entry name" value="PLDc_N"/>
    <property type="match status" value="1"/>
</dbReference>
<evidence type="ECO:0000256" key="5">
    <source>
        <dbReference type="ARBA" id="ARBA00022692"/>
    </source>
</evidence>
<dbReference type="PROSITE" id="PS50035">
    <property type="entry name" value="PLD"/>
    <property type="match status" value="2"/>
</dbReference>
<dbReference type="NCBIfam" id="TIGR04265">
    <property type="entry name" value="bac_cardiolipin"/>
    <property type="match status" value="1"/>
</dbReference>
<keyword evidence="11" id="KW-1208">Phospholipid metabolism</keyword>
<keyword evidence="8" id="KW-0443">Lipid metabolism</keyword>
<dbReference type="AlphaFoldDB" id="A0A175A1H8"/>
<keyword evidence="6" id="KW-0677">Repeat</keyword>
<keyword evidence="7 13" id="KW-1133">Transmembrane helix</keyword>
<keyword evidence="3" id="KW-0444">Lipid biosynthesis</keyword>
<dbReference type="SUPFAM" id="SSF56024">
    <property type="entry name" value="Phospholipase D/nuclease"/>
    <property type="match status" value="2"/>
</dbReference>
<accession>A0A175A1H8</accession>
<dbReference type="Gene3D" id="3.30.870.10">
    <property type="entry name" value="Endonuclease Chain A"/>
    <property type="match status" value="2"/>
</dbReference>
<feature type="domain" description="PLD phosphodiesterase" evidence="14">
    <location>
        <begin position="458"/>
        <end position="485"/>
    </location>
</feature>
<keyword evidence="9 13" id="KW-0472">Membrane</keyword>
<dbReference type="InterPro" id="IPR001736">
    <property type="entry name" value="PLipase_D/transphosphatidylase"/>
</dbReference>
<comment type="subcellular location">
    <subcellularLocation>
        <location evidence="1">Cell membrane</location>
        <topology evidence="1">Multi-pass membrane protein</topology>
    </subcellularLocation>
</comment>